<evidence type="ECO:0000256" key="8">
    <source>
        <dbReference type="ARBA" id="ARBA00023159"/>
    </source>
</evidence>
<dbReference type="Proteomes" id="UP000003900">
    <property type="component" value="Unassembled WGS sequence"/>
</dbReference>
<dbReference type="Pfam" id="PF00486">
    <property type="entry name" value="Trans_reg_C"/>
    <property type="match status" value="1"/>
</dbReference>
<dbReference type="GO" id="GO:0006355">
    <property type="term" value="P:regulation of DNA-templated transcription"/>
    <property type="evidence" value="ECO:0007669"/>
    <property type="project" value="InterPro"/>
</dbReference>
<dbReference type="InterPro" id="IPR039420">
    <property type="entry name" value="WalR-like"/>
</dbReference>
<sequence>MSIVLFMIQDRKDMSDEKERWLASVREIMEYGGELYYNKFGVMKASGHLIRIKIQKCKGERGEWSVGQTMRTILVADDDEHIREMIGLFLRNEGFRVLEAEDGEQALRLMDADPADLVILDIMMPVMDGWQLCSELRSQYPDLPLFMVTAKGESGQKVKGFRLGTDDYITKPFDPMELVMRVKALLRRYKIVYEQIIRLGSLKLDRNGYKVYADDQSTGTALPLKEFELLFKLASHPGQILTREQLIRDIWGIDYEGEERTVDVHIKRLRERFAGHSHEFRIETARSLGYRLEVCS</sequence>
<reference evidence="16 17" key="1">
    <citation type="journal article" date="2012" name="J. Bacteriol.">
        <title>Genome Sequence of the Pattern-Forming Social Bacterium Paenibacillus dendritiformis C454 Chiral Morphotype.</title>
        <authorList>
            <person name="Sirota-Madi A."/>
            <person name="Olender T."/>
            <person name="Helman Y."/>
            <person name="Brainis I."/>
            <person name="Finkelshtein A."/>
            <person name="Roth D."/>
            <person name="Hagai E."/>
            <person name="Leshkowitz D."/>
            <person name="Brodsky L."/>
            <person name="Galatenko V."/>
            <person name="Nikolaev V."/>
            <person name="Gutnick D.L."/>
            <person name="Lancet D."/>
            <person name="Ben-Jacob E."/>
        </authorList>
    </citation>
    <scope>NUCLEOTIDE SEQUENCE [LARGE SCALE GENOMIC DNA]</scope>
    <source>
        <strain evidence="16 17">C454</strain>
    </source>
</reference>
<dbReference type="PROSITE" id="PS50110">
    <property type="entry name" value="RESPONSE_REGULATORY"/>
    <property type="match status" value="1"/>
</dbReference>
<protein>
    <recommendedName>
        <fullName evidence="11">Heme response regulator HssR</fullName>
    </recommendedName>
</protein>
<evidence type="ECO:0000256" key="6">
    <source>
        <dbReference type="ARBA" id="ARBA00023026"/>
    </source>
</evidence>
<dbReference type="InterPro" id="IPR001789">
    <property type="entry name" value="Sig_transdc_resp-reg_receiver"/>
</dbReference>
<dbReference type="Gene3D" id="3.40.50.2300">
    <property type="match status" value="1"/>
</dbReference>
<evidence type="ECO:0000256" key="7">
    <source>
        <dbReference type="ARBA" id="ARBA00023125"/>
    </source>
</evidence>
<evidence type="ECO:0000256" key="2">
    <source>
        <dbReference type="ARBA" id="ARBA00022490"/>
    </source>
</evidence>
<dbReference type="Gene3D" id="1.10.10.10">
    <property type="entry name" value="Winged helix-like DNA-binding domain superfamily/Winged helix DNA-binding domain"/>
    <property type="match status" value="1"/>
</dbReference>
<keyword evidence="8" id="KW-0010">Activator</keyword>
<feature type="domain" description="OmpR/PhoB-type" evidence="15">
    <location>
        <begin position="194"/>
        <end position="294"/>
    </location>
</feature>
<evidence type="ECO:0000259" key="14">
    <source>
        <dbReference type="PROSITE" id="PS50110"/>
    </source>
</evidence>
<dbReference type="GO" id="GO:0032993">
    <property type="term" value="C:protein-DNA complex"/>
    <property type="evidence" value="ECO:0007669"/>
    <property type="project" value="TreeGrafter"/>
</dbReference>
<keyword evidence="17" id="KW-1185">Reference proteome</keyword>
<keyword evidence="2" id="KW-0963">Cytoplasm</keyword>
<keyword evidence="9" id="KW-0804">Transcription</keyword>
<dbReference type="SUPFAM" id="SSF46894">
    <property type="entry name" value="C-terminal effector domain of the bipartite response regulators"/>
    <property type="match status" value="1"/>
</dbReference>
<dbReference type="Gene3D" id="6.10.250.690">
    <property type="match status" value="1"/>
</dbReference>
<keyword evidence="6" id="KW-0843">Virulence</keyword>
<feature type="DNA-binding region" description="OmpR/PhoB-type" evidence="13">
    <location>
        <begin position="194"/>
        <end position="294"/>
    </location>
</feature>
<feature type="domain" description="Response regulatory" evidence="14">
    <location>
        <begin position="72"/>
        <end position="186"/>
    </location>
</feature>
<keyword evidence="3 12" id="KW-0597">Phosphoprotein</keyword>
<evidence type="ECO:0000256" key="12">
    <source>
        <dbReference type="PROSITE-ProRule" id="PRU00169"/>
    </source>
</evidence>
<keyword evidence="5" id="KW-0805">Transcription regulation</keyword>
<dbReference type="SMART" id="SM00862">
    <property type="entry name" value="Trans_reg_C"/>
    <property type="match status" value="1"/>
</dbReference>
<dbReference type="CDD" id="cd17574">
    <property type="entry name" value="REC_OmpR"/>
    <property type="match status" value="1"/>
</dbReference>
<dbReference type="EMBL" id="AHKH01000028">
    <property type="protein sequence ID" value="EHQ61960.1"/>
    <property type="molecule type" value="Genomic_DNA"/>
</dbReference>
<dbReference type="GO" id="GO:0005829">
    <property type="term" value="C:cytosol"/>
    <property type="evidence" value="ECO:0007669"/>
    <property type="project" value="TreeGrafter"/>
</dbReference>
<evidence type="ECO:0000256" key="5">
    <source>
        <dbReference type="ARBA" id="ARBA00023015"/>
    </source>
</evidence>
<dbReference type="CDD" id="cd00383">
    <property type="entry name" value="trans_reg_C"/>
    <property type="match status" value="1"/>
</dbReference>
<dbReference type="InterPro" id="IPR001867">
    <property type="entry name" value="OmpR/PhoB-type_DNA-bd"/>
</dbReference>
<dbReference type="InterPro" id="IPR011006">
    <property type="entry name" value="CheY-like_superfamily"/>
</dbReference>
<comment type="caution">
    <text evidence="16">The sequence shown here is derived from an EMBL/GenBank/DDBJ whole genome shotgun (WGS) entry which is preliminary data.</text>
</comment>
<comment type="subcellular location">
    <subcellularLocation>
        <location evidence="1">Cytoplasm</location>
    </subcellularLocation>
</comment>
<dbReference type="AlphaFoldDB" id="H3SGF0"/>
<evidence type="ECO:0000313" key="16">
    <source>
        <dbReference type="EMBL" id="EHQ61960.1"/>
    </source>
</evidence>
<feature type="modified residue" description="4-aspartylphosphate" evidence="12">
    <location>
        <position position="121"/>
    </location>
</feature>
<dbReference type="GO" id="GO:0000976">
    <property type="term" value="F:transcription cis-regulatory region binding"/>
    <property type="evidence" value="ECO:0007669"/>
    <property type="project" value="TreeGrafter"/>
</dbReference>
<dbReference type="SMART" id="SM00448">
    <property type="entry name" value="REC"/>
    <property type="match status" value="1"/>
</dbReference>
<dbReference type="GO" id="GO:0000156">
    <property type="term" value="F:phosphorelay response regulator activity"/>
    <property type="evidence" value="ECO:0007669"/>
    <property type="project" value="TreeGrafter"/>
</dbReference>
<dbReference type="PANTHER" id="PTHR48111:SF49">
    <property type="entry name" value="HEME RESPONSE REGULATOR HSSR"/>
    <property type="match status" value="1"/>
</dbReference>
<evidence type="ECO:0000259" key="15">
    <source>
        <dbReference type="PROSITE" id="PS51755"/>
    </source>
</evidence>
<dbReference type="SUPFAM" id="SSF52172">
    <property type="entry name" value="CheY-like"/>
    <property type="match status" value="1"/>
</dbReference>
<gene>
    <name evidence="16" type="ORF">PDENDC454_13025</name>
</gene>
<dbReference type="PANTHER" id="PTHR48111">
    <property type="entry name" value="REGULATOR OF RPOS"/>
    <property type="match status" value="1"/>
</dbReference>
<dbReference type="STRING" id="1131935.PDENDC454_13025"/>
<evidence type="ECO:0000256" key="10">
    <source>
        <dbReference type="ARBA" id="ARBA00037471"/>
    </source>
</evidence>
<evidence type="ECO:0000313" key="17">
    <source>
        <dbReference type="Proteomes" id="UP000003900"/>
    </source>
</evidence>
<accession>H3SGF0</accession>
<dbReference type="InterPro" id="IPR036388">
    <property type="entry name" value="WH-like_DNA-bd_sf"/>
</dbReference>
<dbReference type="FunFam" id="3.40.50.2300:FF:000001">
    <property type="entry name" value="DNA-binding response regulator PhoB"/>
    <property type="match status" value="1"/>
</dbReference>
<dbReference type="InterPro" id="IPR016032">
    <property type="entry name" value="Sig_transdc_resp-reg_C-effctor"/>
</dbReference>
<dbReference type="PATRIC" id="fig|1131935.3.peg.2688"/>
<name>H3SGF0_9BACL</name>
<proteinExistence type="predicted"/>
<comment type="function">
    <text evidence="10">Member of the two-component regulatory system HssS/HssR involved in intracellular heme homeostasis and tempering of staphylococcal virulence. Phosphorylated HssR binds to a direct repeat sequence within hrtAB promoter and activates the expression of hrtAB, an efflux pump, in response to extracellular heme, hemin, hemoglobin or blood.</text>
</comment>
<organism evidence="16 17">
    <name type="scientific">Paenibacillus dendritiformis C454</name>
    <dbReference type="NCBI Taxonomy" id="1131935"/>
    <lineage>
        <taxon>Bacteria</taxon>
        <taxon>Bacillati</taxon>
        <taxon>Bacillota</taxon>
        <taxon>Bacilli</taxon>
        <taxon>Bacillales</taxon>
        <taxon>Paenibacillaceae</taxon>
        <taxon>Paenibacillus</taxon>
    </lineage>
</organism>
<evidence type="ECO:0000256" key="3">
    <source>
        <dbReference type="ARBA" id="ARBA00022553"/>
    </source>
</evidence>
<evidence type="ECO:0000256" key="13">
    <source>
        <dbReference type="PROSITE-ProRule" id="PRU01091"/>
    </source>
</evidence>
<evidence type="ECO:0000256" key="1">
    <source>
        <dbReference type="ARBA" id="ARBA00004496"/>
    </source>
</evidence>
<evidence type="ECO:0000256" key="11">
    <source>
        <dbReference type="ARBA" id="ARBA00039976"/>
    </source>
</evidence>
<evidence type="ECO:0000256" key="4">
    <source>
        <dbReference type="ARBA" id="ARBA00023012"/>
    </source>
</evidence>
<dbReference type="Pfam" id="PF00072">
    <property type="entry name" value="Response_reg"/>
    <property type="match status" value="1"/>
</dbReference>
<keyword evidence="4" id="KW-0902">Two-component regulatory system</keyword>
<keyword evidence="7 13" id="KW-0238">DNA-binding</keyword>
<dbReference type="PROSITE" id="PS51755">
    <property type="entry name" value="OMPR_PHOB"/>
    <property type="match status" value="1"/>
</dbReference>
<evidence type="ECO:0000256" key="9">
    <source>
        <dbReference type="ARBA" id="ARBA00023163"/>
    </source>
</evidence>